<accession>A0A292Q0I5</accession>
<reference evidence="1" key="1">
    <citation type="submission" date="2015-10" db="EMBL/GenBank/DDBJ databases">
        <authorList>
            <person name="Regsiter A."/>
            <person name="william w."/>
        </authorList>
    </citation>
    <scope>NUCLEOTIDE SEQUENCE</scope>
    <source>
        <strain evidence="1">Montdore</strain>
    </source>
</reference>
<keyword evidence="2" id="KW-1185">Reference proteome</keyword>
<gene>
    <name evidence="1" type="ORF">GSTUAT00003375001</name>
</gene>
<protein>
    <submittedName>
        <fullName evidence="1">Uncharacterized protein</fullName>
    </submittedName>
</protein>
<dbReference type="AlphaFoldDB" id="A0A292Q0I5"/>
<organism evidence="1 2">
    <name type="scientific">Tuber aestivum</name>
    <name type="common">summer truffle</name>
    <dbReference type="NCBI Taxonomy" id="59557"/>
    <lineage>
        <taxon>Eukaryota</taxon>
        <taxon>Fungi</taxon>
        <taxon>Dikarya</taxon>
        <taxon>Ascomycota</taxon>
        <taxon>Pezizomycotina</taxon>
        <taxon>Pezizomycetes</taxon>
        <taxon>Pezizales</taxon>
        <taxon>Tuberaceae</taxon>
        <taxon>Tuber</taxon>
    </lineage>
</organism>
<evidence type="ECO:0000313" key="2">
    <source>
        <dbReference type="Proteomes" id="UP001412239"/>
    </source>
</evidence>
<dbReference type="Proteomes" id="UP001412239">
    <property type="component" value="Unassembled WGS sequence"/>
</dbReference>
<name>A0A292Q0I5_9PEZI</name>
<evidence type="ECO:0000313" key="1">
    <source>
        <dbReference type="EMBL" id="CUS12541.1"/>
    </source>
</evidence>
<sequence length="136" mass="14936">MDRYISIAEAECTGIFVTSKYPTRFIQRTPVSPVMSPQNLSLARRLSRFLTPNTPKSASPSRLSAEKAYCYVPSNAAASFLASTTPVTLEERYHQKLTAGTPRAAPVKTLSERSEEMRRFGRSRSGAITIGFTTAA</sequence>
<proteinExistence type="predicted"/>
<dbReference type="EMBL" id="LN890989">
    <property type="protein sequence ID" value="CUS12541.1"/>
    <property type="molecule type" value="Genomic_DNA"/>
</dbReference>